<evidence type="ECO:0000313" key="3">
    <source>
        <dbReference type="Proteomes" id="UP000002051"/>
    </source>
</evidence>
<protein>
    <submittedName>
        <fullName evidence="1 2">Uncharacterized protein</fullName>
    </submittedName>
</protein>
<reference evidence="2" key="3">
    <citation type="submission" date="2015-04" db="UniProtKB">
        <authorList>
            <consortium name="EnsemblPlants"/>
        </authorList>
    </citation>
    <scope>IDENTIFICATION</scope>
    <source>
        <strain evidence="2">cv. Jemalong A17</strain>
    </source>
</reference>
<sequence length="87" mass="9542">MTIFHPTSTFSSNNSFRLEIGNISNRCEPPQLTATMSVKDNVAVLAVEVVAPVVSQVSLVGEGNWLKDYVDSLSRVMSFRGSGRFFT</sequence>
<proteinExistence type="predicted"/>
<dbReference type="PaxDb" id="3880-AES79009"/>
<accession>G7KY32</accession>
<reference evidence="1 3" key="1">
    <citation type="journal article" date="2011" name="Nature">
        <title>The Medicago genome provides insight into the evolution of rhizobial symbioses.</title>
        <authorList>
            <person name="Young N.D."/>
            <person name="Debelle F."/>
            <person name="Oldroyd G.E."/>
            <person name="Geurts R."/>
            <person name="Cannon S.B."/>
            <person name="Udvardi M.K."/>
            <person name="Benedito V.A."/>
            <person name="Mayer K.F."/>
            <person name="Gouzy J."/>
            <person name="Schoof H."/>
            <person name="Van de Peer Y."/>
            <person name="Proost S."/>
            <person name="Cook D.R."/>
            <person name="Meyers B.C."/>
            <person name="Spannagl M."/>
            <person name="Cheung F."/>
            <person name="De Mita S."/>
            <person name="Krishnakumar V."/>
            <person name="Gundlach H."/>
            <person name="Zhou S."/>
            <person name="Mudge J."/>
            <person name="Bharti A.K."/>
            <person name="Murray J.D."/>
            <person name="Naoumkina M.A."/>
            <person name="Rosen B."/>
            <person name="Silverstein K.A."/>
            <person name="Tang H."/>
            <person name="Rombauts S."/>
            <person name="Zhao P.X."/>
            <person name="Zhou P."/>
            <person name="Barbe V."/>
            <person name="Bardou P."/>
            <person name="Bechner M."/>
            <person name="Bellec A."/>
            <person name="Berger A."/>
            <person name="Berges H."/>
            <person name="Bidwell S."/>
            <person name="Bisseling T."/>
            <person name="Choisne N."/>
            <person name="Couloux A."/>
            <person name="Denny R."/>
            <person name="Deshpande S."/>
            <person name="Dai X."/>
            <person name="Doyle J.J."/>
            <person name="Dudez A.M."/>
            <person name="Farmer A.D."/>
            <person name="Fouteau S."/>
            <person name="Franken C."/>
            <person name="Gibelin C."/>
            <person name="Gish J."/>
            <person name="Goldstein S."/>
            <person name="Gonzalez A.J."/>
            <person name="Green P.J."/>
            <person name="Hallab A."/>
            <person name="Hartog M."/>
            <person name="Hua A."/>
            <person name="Humphray S.J."/>
            <person name="Jeong D.H."/>
            <person name="Jing Y."/>
            <person name="Jocker A."/>
            <person name="Kenton S.M."/>
            <person name="Kim D.J."/>
            <person name="Klee K."/>
            <person name="Lai H."/>
            <person name="Lang C."/>
            <person name="Lin S."/>
            <person name="Macmil S.L."/>
            <person name="Magdelenat G."/>
            <person name="Matthews L."/>
            <person name="McCorrison J."/>
            <person name="Monaghan E.L."/>
            <person name="Mun J.H."/>
            <person name="Najar F.Z."/>
            <person name="Nicholson C."/>
            <person name="Noirot C."/>
            <person name="O'Bleness M."/>
            <person name="Paule C.R."/>
            <person name="Poulain J."/>
            <person name="Prion F."/>
            <person name="Qin B."/>
            <person name="Qu C."/>
            <person name="Retzel E.F."/>
            <person name="Riddle C."/>
            <person name="Sallet E."/>
            <person name="Samain S."/>
            <person name="Samson N."/>
            <person name="Sanders I."/>
            <person name="Saurat O."/>
            <person name="Scarpelli C."/>
            <person name="Schiex T."/>
            <person name="Segurens B."/>
            <person name="Severin A.J."/>
            <person name="Sherrier D.J."/>
            <person name="Shi R."/>
            <person name="Sims S."/>
            <person name="Singer S.R."/>
            <person name="Sinharoy S."/>
            <person name="Sterck L."/>
            <person name="Viollet A."/>
            <person name="Wang B.B."/>
            <person name="Wang K."/>
            <person name="Wang M."/>
            <person name="Wang X."/>
            <person name="Warfsmann J."/>
            <person name="Weissenbach J."/>
            <person name="White D.D."/>
            <person name="White J.D."/>
            <person name="Wiley G.B."/>
            <person name="Wincker P."/>
            <person name="Xing Y."/>
            <person name="Yang L."/>
            <person name="Yao Z."/>
            <person name="Ying F."/>
            <person name="Zhai J."/>
            <person name="Zhou L."/>
            <person name="Zuber A."/>
            <person name="Denarie J."/>
            <person name="Dixon R.A."/>
            <person name="May G.D."/>
            <person name="Schwartz D.C."/>
            <person name="Rogers J."/>
            <person name="Quetier F."/>
            <person name="Town C.D."/>
            <person name="Roe B.A."/>
        </authorList>
    </citation>
    <scope>NUCLEOTIDE SEQUENCE [LARGE SCALE GENOMIC DNA]</scope>
    <source>
        <strain evidence="1">A17</strain>
        <strain evidence="2 3">cv. Jemalong A17</strain>
    </source>
</reference>
<dbReference type="EnsemblPlants" id="AES79009">
    <property type="protein sequence ID" value="AES79009"/>
    <property type="gene ID" value="MTR_7g052370"/>
</dbReference>
<dbReference type="AlphaFoldDB" id="G7KY32"/>
<evidence type="ECO:0000313" key="1">
    <source>
        <dbReference type="EMBL" id="AES79009.1"/>
    </source>
</evidence>
<dbReference type="EMBL" id="CM001223">
    <property type="protein sequence ID" value="AES79009.1"/>
    <property type="molecule type" value="Genomic_DNA"/>
</dbReference>
<dbReference type="Proteomes" id="UP000002051">
    <property type="component" value="Unassembled WGS sequence"/>
</dbReference>
<gene>
    <name evidence="1" type="ordered locus">MTR_7g052370</name>
</gene>
<name>G7KY32_MEDTR</name>
<evidence type="ECO:0000313" key="2">
    <source>
        <dbReference type="EnsemblPlants" id="AES79009"/>
    </source>
</evidence>
<reference evidence="1 3" key="2">
    <citation type="journal article" date="2014" name="BMC Genomics">
        <title>An improved genome release (version Mt4.0) for the model legume Medicago truncatula.</title>
        <authorList>
            <person name="Tang H."/>
            <person name="Krishnakumar V."/>
            <person name="Bidwell S."/>
            <person name="Rosen B."/>
            <person name="Chan A."/>
            <person name="Zhou S."/>
            <person name="Gentzbittel L."/>
            <person name="Childs K.L."/>
            <person name="Yandell M."/>
            <person name="Gundlach H."/>
            <person name="Mayer K.F."/>
            <person name="Schwartz D.C."/>
            <person name="Town C.D."/>
        </authorList>
    </citation>
    <scope>GENOME REANNOTATION</scope>
    <source>
        <strain evidence="2 3">cv. Jemalong A17</strain>
    </source>
</reference>
<dbReference type="HOGENOM" id="CLU_2486827_0_0_1"/>
<keyword evidence="3" id="KW-1185">Reference proteome</keyword>
<organism evidence="1 3">
    <name type="scientific">Medicago truncatula</name>
    <name type="common">Barrel medic</name>
    <name type="synonym">Medicago tribuloides</name>
    <dbReference type="NCBI Taxonomy" id="3880"/>
    <lineage>
        <taxon>Eukaryota</taxon>
        <taxon>Viridiplantae</taxon>
        <taxon>Streptophyta</taxon>
        <taxon>Embryophyta</taxon>
        <taxon>Tracheophyta</taxon>
        <taxon>Spermatophyta</taxon>
        <taxon>Magnoliopsida</taxon>
        <taxon>eudicotyledons</taxon>
        <taxon>Gunneridae</taxon>
        <taxon>Pentapetalae</taxon>
        <taxon>rosids</taxon>
        <taxon>fabids</taxon>
        <taxon>Fabales</taxon>
        <taxon>Fabaceae</taxon>
        <taxon>Papilionoideae</taxon>
        <taxon>50 kb inversion clade</taxon>
        <taxon>NPAAA clade</taxon>
        <taxon>Hologalegina</taxon>
        <taxon>IRL clade</taxon>
        <taxon>Trifolieae</taxon>
        <taxon>Medicago</taxon>
    </lineage>
</organism>